<dbReference type="Gene3D" id="3.40.50.1010">
    <property type="entry name" value="5'-nuclease"/>
    <property type="match status" value="1"/>
</dbReference>
<organism evidence="6 7">
    <name type="scientific">Thiohalorhabdus denitrificans</name>
    <dbReference type="NCBI Taxonomy" id="381306"/>
    <lineage>
        <taxon>Bacteria</taxon>
        <taxon>Pseudomonadati</taxon>
        <taxon>Pseudomonadota</taxon>
        <taxon>Gammaproteobacteria</taxon>
        <taxon>Thiohalorhabdales</taxon>
        <taxon>Thiohalorhabdaceae</taxon>
        <taxon>Thiohalorhabdus</taxon>
    </lineage>
</organism>
<dbReference type="Proteomes" id="UP000183104">
    <property type="component" value="Unassembled WGS sequence"/>
</dbReference>
<dbReference type="NCBIfam" id="NF003344">
    <property type="entry name" value="PRK04358.1-5"/>
    <property type="match status" value="1"/>
</dbReference>
<dbReference type="PANTHER" id="PTHR41173:SF1">
    <property type="entry name" value="RNA-FREE RIBONUCLEASE P"/>
    <property type="match status" value="1"/>
</dbReference>
<dbReference type="EMBL" id="FMUN01000004">
    <property type="protein sequence ID" value="SCY31118.1"/>
    <property type="molecule type" value="Genomic_DNA"/>
</dbReference>
<dbReference type="PATRIC" id="fig|381306.5.peg.2172"/>
<dbReference type="HAMAP" id="MF_01078">
    <property type="entry name" value="RNA_free_RNase_P"/>
    <property type="match status" value="1"/>
</dbReference>
<evidence type="ECO:0000256" key="1">
    <source>
        <dbReference type="ARBA" id="ARBA00022694"/>
    </source>
</evidence>
<evidence type="ECO:0000313" key="6">
    <source>
        <dbReference type="EMBL" id="SCY31118.1"/>
    </source>
</evidence>
<dbReference type="GO" id="GO:0004526">
    <property type="term" value="F:ribonuclease P activity"/>
    <property type="evidence" value="ECO:0007669"/>
    <property type="project" value="UniProtKB-UniRule"/>
</dbReference>
<name>A0A0P9CQI1_9GAMM</name>
<dbReference type="AlphaFoldDB" id="A0A0P9CQI1"/>
<dbReference type="NCBIfam" id="TIGR03875">
    <property type="entry name" value="RNA_lig_partner"/>
    <property type="match status" value="1"/>
</dbReference>
<sequence>MKRFVLDTSVFTNPDIYAQFAAEPHTALHEFLALARRSEAEFFMPGTVYEELGHLRDLHELAAEFETVVRIRSPRKYEVMIPGALLHEFTEEVRNRIDRGLRIAEEHARMGRGPDATEKVDTVITRLRDKYRDALRRGILDSKEDADVLLLALELDGILVSADEGLREWADRAGVELVQPRYFARILEKLAGE</sequence>
<evidence type="ECO:0000313" key="7">
    <source>
        <dbReference type="Proteomes" id="UP000183104"/>
    </source>
</evidence>
<dbReference type="Pfam" id="PF08745">
    <property type="entry name" value="PIN_5"/>
    <property type="match status" value="1"/>
</dbReference>
<evidence type="ECO:0000256" key="4">
    <source>
        <dbReference type="ARBA" id="ARBA00022801"/>
    </source>
</evidence>
<dbReference type="GO" id="GO:0001682">
    <property type="term" value="P:tRNA 5'-leader removal"/>
    <property type="evidence" value="ECO:0007669"/>
    <property type="project" value="UniProtKB-UniRule"/>
</dbReference>
<keyword evidence="4 5" id="KW-0378">Hydrolase</keyword>
<dbReference type="RefSeq" id="WP_054965134.1">
    <property type="nucleotide sequence ID" value="NZ_FMUN01000004.1"/>
</dbReference>
<dbReference type="CDD" id="cd18691">
    <property type="entry name" value="PIN_VapC-like"/>
    <property type="match status" value="1"/>
</dbReference>
<reference evidence="7" key="1">
    <citation type="submission" date="2016-10" db="EMBL/GenBank/DDBJ databases">
        <authorList>
            <person name="Varghese N."/>
        </authorList>
    </citation>
    <scope>NUCLEOTIDE SEQUENCE [LARGE SCALE GENOMIC DNA]</scope>
    <source>
        <strain evidence="7">HL 19</strain>
    </source>
</reference>
<protein>
    <recommendedName>
        <fullName evidence="5">RNA-free ribonuclease P</fullName>
        <shortName evidence="5">RNA-free RNase P</shortName>
        <ecNumber evidence="5">3.1.26.5</ecNumber>
    </recommendedName>
    <alternativeName>
        <fullName evidence="5">Protein-only RNase P</fullName>
    </alternativeName>
</protein>
<comment type="similarity">
    <text evidence="5">Belongs to the HARP family.</text>
</comment>
<dbReference type="STRING" id="381306.AN478_02980"/>
<evidence type="ECO:0000256" key="5">
    <source>
        <dbReference type="HAMAP-Rule" id="MF_01078"/>
    </source>
</evidence>
<dbReference type="PANTHER" id="PTHR41173">
    <property type="entry name" value="UPF0278 PROTEIN TK1425"/>
    <property type="match status" value="1"/>
</dbReference>
<comment type="catalytic activity">
    <reaction evidence="5">
        <text>Endonucleolytic cleavage of RNA, removing 5'-extranucleotides from tRNA precursor.</text>
        <dbReference type="EC" id="3.1.26.5"/>
    </reaction>
</comment>
<keyword evidence="2 5" id="KW-0540">Nuclease</keyword>
<evidence type="ECO:0000256" key="3">
    <source>
        <dbReference type="ARBA" id="ARBA00022759"/>
    </source>
</evidence>
<accession>A0A0P9CQI1</accession>
<keyword evidence="1 5" id="KW-0819">tRNA processing</keyword>
<gene>
    <name evidence="6" type="ORF">SAMN05661077_1796</name>
</gene>
<dbReference type="InterPro" id="IPR029060">
    <property type="entry name" value="PIN-like_dom_sf"/>
</dbReference>
<keyword evidence="3 5" id="KW-0255">Endonuclease</keyword>
<dbReference type="InterPro" id="IPR014856">
    <property type="entry name" value="RNA_free_RNase_P"/>
</dbReference>
<dbReference type="EC" id="3.1.26.5" evidence="5"/>
<dbReference type="OrthoDB" id="263154at2"/>
<keyword evidence="7" id="KW-1185">Reference proteome</keyword>
<comment type="function">
    <text evidence="5">RNA-free RNase P that catalyzes the removal of the 5'-leader sequence from pre-tRNA to produce the mature 5'-terminus.</text>
</comment>
<proteinExistence type="inferred from homology"/>
<dbReference type="SUPFAM" id="SSF88723">
    <property type="entry name" value="PIN domain-like"/>
    <property type="match status" value="1"/>
</dbReference>
<evidence type="ECO:0000256" key="2">
    <source>
        <dbReference type="ARBA" id="ARBA00022722"/>
    </source>
</evidence>